<name>A0A1T4NH28_9FIRM</name>
<feature type="domain" description="DUF438" evidence="2">
    <location>
        <begin position="15"/>
        <end position="81"/>
    </location>
</feature>
<accession>A0A1T4NH28</accession>
<evidence type="ECO:0000313" key="3">
    <source>
        <dbReference type="EMBL" id="SJZ78572.1"/>
    </source>
</evidence>
<dbReference type="OrthoDB" id="9769774at2"/>
<proteinExistence type="predicted"/>
<protein>
    <recommendedName>
        <fullName evidence="5">PAC domain-containing protein</fullName>
    </recommendedName>
</protein>
<dbReference type="InterPro" id="IPR007380">
    <property type="entry name" value="DUF438"/>
</dbReference>
<dbReference type="Pfam" id="PF01814">
    <property type="entry name" value="Hemerythrin"/>
    <property type="match status" value="1"/>
</dbReference>
<dbReference type="InterPro" id="IPR035965">
    <property type="entry name" value="PAS-like_dom_sf"/>
</dbReference>
<dbReference type="Gene3D" id="1.20.120.520">
    <property type="entry name" value="nmb1532 protein domain like"/>
    <property type="match status" value="1"/>
</dbReference>
<feature type="domain" description="Hemerythrin-like" evidence="1">
    <location>
        <begin position="92"/>
        <end position="228"/>
    </location>
</feature>
<dbReference type="InterPro" id="IPR012312">
    <property type="entry name" value="Hemerythrin-like"/>
</dbReference>
<evidence type="ECO:0000313" key="4">
    <source>
        <dbReference type="Proteomes" id="UP000189933"/>
    </source>
</evidence>
<dbReference type="PANTHER" id="PTHR39966:SF3">
    <property type="entry name" value="DUF438 DOMAIN-CONTAINING PROTEIN"/>
    <property type="match status" value="1"/>
</dbReference>
<dbReference type="PANTHER" id="PTHR39966">
    <property type="entry name" value="BLL2471 PROTEIN-RELATED"/>
    <property type="match status" value="1"/>
</dbReference>
<evidence type="ECO:0008006" key="5">
    <source>
        <dbReference type="Google" id="ProtNLM"/>
    </source>
</evidence>
<reference evidence="4" key="1">
    <citation type="submission" date="2017-02" db="EMBL/GenBank/DDBJ databases">
        <authorList>
            <person name="Varghese N."/>
            <person name="Submissions S."/>
        </authorList>
    </citation>
    <scope>NUCLEOTIDE SEQUENCE [LARGE SCALE GENOMIC DNA]</scope>
    <source>
        <strain evidence="4">DSM 16521</strain>
    </source>
</reference>
<dbReference type="EMBL" id="FUXM01000007">
    <property type="protein sequence ID" value="SJZ78572.1"/>
    <property type="molecule type" value="Genomic_DNA"/>
</dbReference>
<keyword evidence="4" id="KW-1185">Reference proteome</keyword>
<dbReference type="AlphaFoldDB" id="A0A1T4NH28"/>
<dbReference type="GO" id="GO:0005886">
    <property type="term" value="C:plasma membrane"/>
    <property type="evidence" value="ECO:0007669"/>
    <property type="project" value="TreeGrafter"/>
</dbReference>
<dbReference type="Pfam" id="PF13596">
    <property type="entry name" value="PAS_10"/>
    <property type="match status" value="1"/>
</dbReference>
<evidence type="ECO:0000259" key="2">
    <source>
        <dbReference type="Pfam" id="PF04282"/>
    </source>
</evidence>
<dbReference type="Proteomes" id="UP000189933">
    <property type="component" value="Unassembled WGS sequence"/>
</dbReference>
<dbReference type="Gene3D" id="3.30.450.20">
    <property type="entry name" value="PAS domain"/>
    <property type="match status" value="1"/>
</dbReference>
<gene>
    <name evidence="3" type="ORF">SAMN02745885_00905</name>
</gene>
<dbReference type="RefSeq" id="WP_078665002.1">
    <property type="nucleotide sequence ID" value="NZ_FUXM01000007.1"/>
</dbReference>
<dbReference type="SUPFAM" id="SSF55785">
    <property type="entry name" value="PYP-like sensor domain (PAS domain)"/>
    <property type="match status" value="1"/>
</dbReference>
<evidence type="ECO:0000259" key="1">
    <source>
        <dbReference type="Pfam" id="PF01814"/>
    </source>
</evidence>
<dbReference type="Pfam" id="PF04282">
    <property type="entry name" value="DUF438"/>
    <property type="match status" value="1"/>
</dbReference>
<organism evidence="3 4">
    <name type="scientific">Carboxydocella sporoproducens DSM 16521</name>
    <dbReference type="NCBI Taxonomy" id="1121270"/>
    <lineage>
        <taxon>Bacteria</taxon>
        <taxon>Bacillati</taxon>
        <taxon>Bacillota</taxon>
        <taxon>Clostridia</taxon>
        <taxon>Eubacteriales</taxon>
        <taxon>Clostridiales Family XVI. Incertae Sedis</taxon>
        <taxon>Carboxydocella</taxon>
    </lineage>
</organism>
<sequence length="412" mass="46987">MSELIDNGKEKRQQLKEIILALHAGKDPDVLKREFKHLLEKVGASEVGALEQELIASGELSEQEVKRLCDVHAALFQEGLEKQGRPEEEPGHPVHTFKLENRAIEQVVAEERKIIDRMATAEPEELKELLEKWRQAHSRLMEIEKHYSRKENIVFPYLEQHGISGPSKVMWAVHDDIRALLKQVRQFLASPPAEREEIVAFARKVALPALEAVTSMIFKEENILFPMCLDKFTPAQWQAIYDQSDEIGYTLIEPAQKWRAAGLDVAATQAEGQVAATGKLKVGVGELTLEEITLIFNHLPVDITFVDRDDVVRYFSQGPERIFARTPAIIGRRVQNCHPPDSVHIVEKILDDFKHGRRNKAEFWLPFNGMYVYITYFAVRNEKGEYAGTLEVTQNIKPLQAISGEKRILDEN</sequence>